<organism evidence="2 3">
    <name type="scientific">Panaeolus cyanescens</name>
    <dbReference type="NCBI Taxonomy" id="181874"/>
    <lineage>
        <taxon>Eukaryota</taxon>
        <taxon>Fungi</taxon>
        <taxon>Dikarya</taxon>
        <taxon>Basidiomycota</taxon>
        <taxon>Agaricomycotina</taxon>
        <taxon>Agaricomycetes</taxon>
        <taxon>Agaricomycetidae</taxon>
        <taxon>Agaricales</taxon>
        <taxon>Agaricineae</taxon>
        <taxon>Galeropsidaceae</taxon>
        <taxon>Panaeolus</taxon>
    </lineage>
</organism>
<gene>
    <name evidence="2" type="ORF">CVT24_004726</name>
</gene>
<sequence>MHRRSTGTVPAALVDFTIREDELEHHRIQLEHNLQNTEISFHLSSSASSDNDNDNDNDDDLKQHRQIRQRRAAQQNTQQRQRVVTQNKKQKQAPSVHSAVDSSIEYPRHLSEPSIHDVPSFVHRSRDHFTGEDMHRWSYRPDDDEDGIAPYGHETVSTVNHHASALTLNAGLGGGRARRERSLSGAEYDPDRPLHAMIAGVNSKHSMSNMG</sequence>
<evidence type="ECO:0000313" key="3">
    <source>
        <dbReference type="Proteomes" id="UP000284842"/>
    </source>
</evidence>
<reference evidence="2 3" key="1">
    <citation type="journal article" date="2018" name="Evol. Lett.">
        <title>Horizontal gene cluster transfer increased hallucinogenic mushroom diversity.</title>
        <authorList>
            <person name="Reynolds H.T."/>
            <person name="Vijayakumar V."/>
            <person name="Gluck-Thaler E."/>
            <person name="Korotkin H.B."/>
            <person name="Matheny P.B."/>
            <person name="Slot J.C."/>
        </authorList>
    </citation>
    <scope>NUCLEOTIDE SEQUENCE [LARGE SCALE GENOMIC DNA]</scope>
    <source>
        <strain evidence="2 3">2629</strain>
    </source>
</reference>
<keyword evidence="3" id="KW-1185">Reference proteome</keyword>
<dbReference type="EMBL" id="NHTK01004625">
    <property type="protein sequence ID" value="PPQ85819.1"/>
    <property type="molecule type" value="Genomic_DNA"/>
</dbReference>
<name>A0A409X4X6_9AGAR</name>
<accession>A0A409X4X6</accession>
<evidence type="ECO:0000313" key="2">
    <source>
        <dbReference type="EMBL" id="PPQ85819.1"/>
    </source>
</evidence>
<dbReference type="OrthoDB" id="76453at2759"/>
<comment type="caution">
    <text evidence="2">The sequence shown here is derived from an EMBL/GenBank/DDBJ whole genome shotgun (WGS) entry which is preliminary data.</text>
</comment>
<dbReference type="STRING" id="181874.A0A409X4X6"/>
<dbReference type="Proteomes" id="UP000284842">
    <property type="component" value="Unassembled WGS sequence"/>
</dbReference>
<dbReference type="AlphaFoldDB" id="A0A409X4X6"/>
<feature type="compositionally biased region" description="Low complexity" evidence="1">
    <location>
        <begin position="72"/>
        <end position="87"/>
    </location>
</feature>
<evidence type="ECO:0000256" key="1">
    <source>
        <dbReference type="SAM" id="MobiDB-lite"/>
    </source>
</evidence>
<dbReference type="InParanoid" id="A0A409X4X6"/>
<feature type="region of interest" description="Disordered" evidence="1">
    <location>
        <begin position="66"/>
        <end position="102"/>
    </location>
</feature>
<protein>
    <submittedName>
        <fullName evidence="2">Uncharacterized protein</fullName>
    </submittedName>
</protein>
<proteinExistence type="predicted"/>